<evidence type="ECO:0000256" key="3">
    <source>
        <dbReference type="ARBA" id="ARBA00023163"/>
    </source>
</evidence>
<accession>A0A7Y8AV59</accession>
<dbReference type="Proteomes" id="UP000549134">
    <property type="component" value="Unassembled WGS sequence"/>
</dbReference>
<keyword evidence="1" id="KW-0805">Transcription regulation</keyword>
<evidence type="ECO:0000313" key="6">
    <source>
        <dbReference type="EMBL" id="NWD40141.1"/>
    </source>
</evidence>
<proteinExistence type="predicted"/>
<feature type="DNA-binding region" description="H-T-H motif" evidence="4">
    <location>
        <begin position="27"/>
        <end position="46"/>
    </location>
</feature>
<dbReference type="Pfam" id="PF00440">
    <property type="entry name" value="TetR_N"/>
    <property type="match status" value="1"/>
</dbReference>
<dbReference type="PANTHER" id="PTHR47506:SF6">
    <property type="entry name" value="HTH-TYPE TRANSCRIPTIONAL REPRESSOR NEMR"/>
    <property type="match status" value="1"/>
</dbReference>
<evidence type="ECO:0000313" key="7">
    <source>
        <dbReference type="Proteomes" id="UP000549134"/>
    </source>
</evidence>
<comment type="caution">
    <text evidence="6">The sequence shown here is derived from an EMBL/GenBank/DDBJ whole genome shotgun (WGS) entry which is preliminary data.</text>
</comment>
<dbReference type="RefSeq" id="WP_051032812.1">
    <property type="nucleotide sequence ID" value="NZ_CP020369.1"/>
</dbReference>
<protein>
    <submittedName>
        <fullName evidence="6">TetR/AcrR family transcriptional regulator</fullName>
    </submittedName>
</protein>
<evidence type="ECO:0000259" key="5">
    <source>
        <dbReference type="PROSITE" id="PS50977"/>
    </source>
</evidence>
<evidence type="ECO:0000256" key="1">
    <source>
        <dbReference type="ARBA" id="ARBA00023015"/>
    </source>
</evidence>
<feature type="domain" description="HTH tetR-type" evidence="5">
    <location>
        <begin position="4"/>
        <end position="64"/>
    </location>
</feature>
<dbReference type="InterPro" id="IPR009057">
    <property type="entry name" value="Homeodomain-like_sf"/>
</dbReference>
<organism evidence="6 7">
    <name type="scientific">Pseudomonas tolaasii</name>
    <dbReference type="NCBI Taxonomy" id="29442"/>
    <lineage>
        <taxon>Bacteria</taxon>
        <taxon>Pseudomonadati</taxon>
        <taxon>Pseudomonadota</taxon>
        <taxon>Gammaproteobacteria</taxon>
        <taxon>Pseudomonadales</taxon>
        <taxon>Pseudomonadaceae</taxon>
        <taxon>Pseudomonas</taxon>
    </lineage>
</organism>
<dbReference type="PANTHER" id="PTHR47506">
    <property type="entry name" value="TRANSCRIPTIONAL REGULATORY PROTEIN"/>
    <property type="match status" value="1"/>
</dbReference>
<dbReference type="EMBL" id="JACAQK010000049">
    <property type="protein sequence ID" value="NWD40141.1"/>
    <property type="molecule type" value="Genomic_DNA"/>
</dbReference>
<name>A0A7Y8AV59_PSETO</name>
<keyword evidence="2 4" id="KW-0238">DNA-binding</keyword>
<dbReference type="AlphaFoldDB" id="A0A7Y8AV59"/>
<dbReference type="Gene3D" id="1.10.357.10">
    <property type="entry name" value="Tetracycline Repressor, domain 2"/>
    <property type="match status" value="1"/>
</dbReference>
<sequence>MARHSVRKQLIDAGLETLHLSGFNGCAVQDITRAAGVPKGSFYNHFESKEALALFVLERFWEGGAERRARLLDPSVDPVCVCVIT</sequence>
<reference evidence="6 7" key="1">
    <citation type="submission" date="2020-04" db="EMBL/GenBank/DDBJ databases">
        <title>Molecular characterization of pseudomonads from Agaricus bisporus reveal novel blotch 2 pathogens in Western Europe.</title>
        <authorList>
            <person name="Taparia T."/>
            <person name="Krijger M."/>
            <person name="Haynes E."/>
            <person name="Elpinstone J.G."/>
            <person name="Noble R."/>
            <person name="Van Der Wolf J."/>
        </authorList>
    </citation>
    <scope>NUCLEOTIDE SEQUENCE [LARGE SCALE GENOMIC DNA]</scope>
    <source>
        <strain evidence="6 7">IPO3746</strain>
    </source>
</reference>
<dbReference type="GO" id="GO:0003677">
    <property type="term" value="F:DNA binding"/>
    <property type="evidence" value="ECO:0007669"/>
    <property type="project" value="UniProtKB-UniRule"/>
</dbReference>
<dbReference type="InterPro" id="IPR001647">
    <property type="entry name" value="HTH_TetR"/>
</dbReference>
<evidence type="ECO:0000256" key="2">
    <source>
        <dbReference type="ARBA" id="ARBA00023125"/>
    </source>
</evidence>
<dbReference type="GeneID" id="55848756"/>
<keyword evidence="3" id="KW-0804">Transcription</keyword>
<dbReference type="PRINTS" id="PR00455">
    <property type="entry name" value="HTHTETR"/>
</dbReference>
<dbReference type="SUPFAM" id="SSF46689">
    <property type="entry name" value="Homeodomain-like"/>
    <property type="match status" value="1"/>
</dbReference>
<gene>
    <name evidence="6" type="ORF">HX787_30275</name>
</gene>
<dbReference type="PROSITE" id="PS50977">
    <property type="entry name" value="HTH_TETR_2"/>
    <property type="match status" value="1"/>
</dbReference>
<evidence type="ECO:0000256" key="4">
    <source>
        <dbReference type="PROSITE-ProRule" id="PRU00335"/>
    </source>
</evidence>